<comment type="caution">
    <text evidence="2">The sequence shown here is derived from an EMBL/GenBank/DDBJ whole genome shotgun (WGS) entry which is preliminary data.</text>
</comment>
<protein>
    <recommendedName>
        <fullName evidence="1">F-box domain-containing protein</fullName>
    </recommendedName>
</protein>
<feature type="non-terminal residue" evidence="2">
    <location>
        <position position="1"/>
    </location>
</feature>
<dbReference type="PROSITE" id="PS50181">
    <property type="entry name" value="FBOX"/>
    <property type="match status" value="1"/>
</dbReference>
<dbReference type="SUPFAM" id="SSF81383">
    <property type="entry name" value="F-box domain"/>
    <property type="match status" value="1"/>
</dbReference>
<dbReference type="AlphaFoldDB" id="A0A815KXK1"/>
<proteinExistence type="predicted"/>
<name>A0A815KXK1_9BILA</name>
<dbReference type="Proteomes" id="UP000663845">
    <property type="component" value="Unassembled WGS sequence"/>
</dbReference>
<dbReference type="InterPro" id="IPR032675">
    <property type="entry name" value="LRR_dom_sf"/>
</dbReference>
<dbReference type="InterPro" id="IPR036047">
    <property type="entry name" value="F-box-like_dom_sf"/>
</dbReference>
<reference evidence="2" key="1">
    <citation type="submission" date="2021-02" db="EMBL/GenBank/DDBJ databases">
        <authorList>
            <person name="Nowell W R."/>
        </authorList>
    </citation>
    <scope>NUCLEOTIDE SEQUENCE</scope>
</reference>
<organism evidence="2 3">
    <name type="scientific">Adineta steineri</name>
    <dbReference type="NCBI Taxonomy" id="433720"/>
    <lineage>
        <taxon>Eukaryota</taxon>
        <taxon>Metazoa</taxon>
        <taxon>Spiralia</taxon>
        <taxon>Gnathifera</taxon>
        <taxon>Rotifera</taxon>
        <taxon>Eurotatoria</taxon>
        <taxon>Bdelloidea</taxon>
        <taxon>Adinetida</taxon>
        <taxon>Adinetidae</taxon>
        <taxon>Adineta</taxon>
    </lineage>
</organism>
<dbReference type="EMBL" id="CAJNOG010001045">
    <property type="protein sequence ID" value="CAF1401678.1"/>
    <property type="molecule type" value="Genomic_DNA"/>
</dbReference>
<dbReference type="InterPro" id="IPR001810">
    <property type="entry name" value="F-box_dom"/>
</dbReference>
<evidence type="ECO:0000313" key="2">
    <source>
        <dbReference type="EMBL" id="CAF1401678.1"/>
    </source>
</evidence>
<dbReference type="Pfam" id="PF00646">
    <property type="entry name" value="F-box"/>
    <property type="match status" value="1"/>
</dbReference>
<sequence>DMYKQKGFSNKDNNSNQKIYFENLPNELLLQILSYLNIIDIFRSFHGCNKRFDDLVYASARHITVTSDTNNQWLAEHISQFESKIEIVSVSNEYLGCLFGNNYSFPKLRLIHLYGDEWNMSVRTEDTSTSFALMSSLNVLRKIYHRIKEFSINGENCIRDVSDYSNSSLCPFIERLSINICSANQLSVINEYMPNLTHLKIDVLGPDWDDIINLKNTVSFEPMTHLAYLNITIYESMGFNLFKQLINSCQASLKNITVKIHCRELMDGHDLEQIFKSCEKLKKLAFFIVYQNVVIDVNACQYSFQSEWWLDIRRPVVYIQHNNTGVTIIASMPCHFSFAFKNNLYNWYFNKGNQNSSHIRFTNINEIDITNNINQLISLEYLYDIDRKFSSSNQCLHFNFCNLESVDIIYDLFMDDTSLMSVLSNVNHFIISSQNILDSKMLTVWILLASNLKILDISNLTTFNKLELPKELNDMITNEKCLQSSFNRINKLIIFKTSIIICEQTKQELIVTYEKVFSNANIC</sequence>
<dbReference type="Gene3D" id="3.80.10.10">
    <property type="entry name" value="Ribonuclease Inhibitor"/>
    <property type="match status" value="1"/>
</dbReference>
<evidence type="ECO:0000259" key="1">
    <source>
        <dbReference type="PROSITE" id="PS50181"/>
    </source>
</evidence>
<gene>
    <name evidence="2" type="ORF">JYZ213_LOCUS37792</name>
</gene>
<accession>A0A815KXK1</accession>
<feature type="domain" description="F-box" evidence="1">
    <location>
        <begin position="18"/>
        <end position="65"/>
    </location>
</feature>
<evidence type="ECO:0000313" key="3">
    <source>
        <dbReference type="Proteomes" id="UP000663845"/>
    </source>
</evidence>